<evidence type="ECO:0000313" key="3">
    <source>
        <dbReference type="Proteomes" id="UP000566819"/>
    </source>
</evidence>
<sequence length="289" mass="32681">MADPPPFSVSAETVTFSSLPTELRHKIWNLALSPRTLTILVSKWPISPEFISHNSDPNPLPAPEHHRYTAVPGIQKTLGHSPTTYMGTQYLSSSSLLARSKPPHPGPPALYVCWESRSIALCRYTLSFAGTALPGSSVSRTSNHKDGRFDPKIWIDFTQDTVYFPPGTFTLASLCTYSPFEAAKITTLQISAKIPQIFKRTLQNFRDIPNCLMLAQENCPSLKTLILYHFAENTQRGEDYVYVRMNEIEFSRLREDDWVVSKGLVRTRVVEWEGSKGVIRLHIREPVEF</sequence>
<gene>
    <name evidence="2" type="ORF">G7Y89_g7429</name>
</gene>
<dbReference type="PANTHER" id="PTHR35910:SF6">
    <property type="entry name" value="2EXR DOMAIN-CONTAINING PROTEIN"/>
    <property type="match status" value="1"/>
</dbReference>
<organism evidence="2 3">
    <name type="scientific">Cudoniella acicularis</name>
    <dbReference type="NCBI Taxonomy" id="354080"/>
    <lineage>
        <taxon>Eukaryota</taxon>
        <taxon>Fungi</taxon>
        <taxon>Dikarya</taxon>
        <taxon>Ascomycota</taxon>
        <taxon>Pezizomycotina</taxon>
        <taxon>Leotiomycetes</taxon>
        <taxon>Helotiales</taxon>
        <taxon>Tricladiaceae</taxon>
        <taxon>Cudoniella</taxon>
    </lineage>
</organism>
<dbReference type="InterPro" id="IPR045518">
    <property type="entry name" value="2EXR"/>
</dbReference>
<evidence type="ECO:0000259" key="1">
    <source>
        <dbReference type="Pfam" id="PF20150"/>
    </source>
</evidence>
<dbReference type="Proteomes" id="UP000566819">
    <property type="component" value="Unassembled WGS sequence"/>
</dbReference>
<evidence type="ECO:0000313" key="2">
    <source>
        <dbReference type="EMBL" id="KAF4630710.1"/>
    </source>
</evidence>
<accession>A0A8H4RIK6</accession>
<keyword evidence="3" id="KW-1185">Reference proteome</keyword>
<comment type="caution">
    <text evidence="2">The sequence shown here is derived from an EMBL/GenBank/DDBJ whole genome shotgun (WGS) entry which is preliminary data.</text>
</comment>
<dbReference type="Pfam" id="PF20150">
    <property type="entry name" value="2EXR"/>
    <property type="match status" value="1"/>
</dbReference>
<protein>
    <recommendedName>
        <fullName evidence="1">2EXR domain-containing protein</fullName>
    </recommendedName>
</protein>
<feature type="domain" description="2EXR" evidence="1">
    <location>
        <begin position="16"/>
        <end position="162"/>
    </location>
</feature>
<dbReference type="AlphaFoldDB" id="A0A8H4RIK6"/>
<reference evidence="2 3" key="1">
    <citation type="submission" date="2020-03" db="EMBL/GenBank/DDBJ databases">
        <title>Draft Genome Sequence of Cudoniella acicularis.</title>
        <authorList>
            <person name="Buettner E."/>
            <person name="Kellner H."/>
        </authorList>
    </citation>
    <scope>NUCLEOTIDE SEQUENCE [LARGE SCALE GENOMIC DNA]</scope>
    <source>
        <strain evidence="2 3">DSM 108380</strain>
    </source>
</reference>
<proteinExistence type="predicted"/>
<name>A0A8H4RIK6_9HELO</name>
<dbReference type="EMBL" id="JAAMPI010000522">
    <property type="protein sequence ID" value="KAF4630710.1"/>
    <property type="molecule type" value="Genomic_DNA"/>
</dbReference>
<dbReference type="OrthoDB" id="3501616at2759"/>
<dbReference type="PANTHER" id="PTHR35910">
    <property type="entry name" value="2EXR DOMAIN-CONTAINING PROTEIN"/>
    <property type="match status" value="1"/>
</dbReference>